<feature type="domain" description="CorA-like transporter" evidence="7">
    <location>
        <begin position="24"/>
        <end position="233"/>
    </location>
</feature>
<evidence type="ECO:0000313" key="8">
    <source>
        <dbReference type="EMBL" id="KAE8147188.1"/>
    </source>
</evidence>
<dbReference type="Pfam" id="PF26616">
    <property type="entry name" value="CorA-like"/>
    <property type="match status" value="1"/>
</dbReference>
<reference evidence="8 9" key="1">
    <citation type="submission" date="2019-04" db="EMBL/GenBank/DDBJ databases">
        <title>Friends and foes A comparative genomics study of 23 Aspergillus species from section Flavi.</title>
        <authorList>
            <consortium name="DOE Joint Genome Institute"/>
            <person name="Kjaerbolling I."/>
            <person name="Vesth T."/>
            <person name="Frisvad J.C."/>
            <person name="Nybo J.L."/>
            <person name="Theobald S."/>
            <person name="Kildgaard S."/>
            <person name="Isbrandt T."/>
            <person name="Kuo A."/>
            <person name="Sato A."/>
            <person name="Lyhne E.K."/>
            <person name="Kogle M.E."/>
            <person name="Wiebenga A."/>
            <person name="Kun R.S."/>
            <person name="Lubbers R.J."/>
            <person name="Makela M.R."/>
            <person name="Barry K."/>
            <person name="Chovatia M."/>
            <person name="Clum A."/>
            <person name="Daum C."/>
            <person name="Haridas S."/>
            <person name="He G."/>
            <person name="LaButti K."/>
            <person name="Lipzen A."/>
            <person name="Mondo S."/>
            <person name="Riley R."/>
            <person name="Salamov A."/>
            <person name="Simmons B.A."/>
            <person name="Magnuson J.K."/>
            <person name="Henrissat B."/>
            <person name="Mortensen U.H."/>
            <person name="Larsen T.O."/>
            <person name="Devries R.P."/>
            <person name="Grigoriev I.V."/>
            <person name="Machida M."/>
            <person name="Baker S.E."/>
            <person name="Andersen M.R."/>
        </authorList>
    </citation>
    <scope>NUCLEOTIDE SEQUENCE [LARGE SCALE GENOMIC DNA]</scope>
    <source>
        <strain evidence="8 9">IBT 18842</strain>
    </source>
</reference>
<dbReference type="InterPro" id="IPR045863">
    <property type="entry name" value="CorA_TM1_TM2"/>
</dbReference>
<comment type="subcellular location">
    <subcellularLocation>
        <location evidence="1">Membrane</location>
        <topology evidence="1">Multi-pass membrane protein</topology>
    </subcellularLocation>
</comment>
<protein>
    <recommendedName>
        <fullName evidence="7">CorA-like transporter domain-containing protein</fullName>
    </recommendedName>
</protein>
<feature type="transmembrane region" description="Helical" evidence="6">
    <location>
        <begin position="364"/>
        <end position="387"/>
    </location>
</feature>
<evidence type="ECO:0000256" key="4">
    <source>
        <dbReference type="ARBA" id="ARBA00023136"/>
    </source>
</evidence>
<feature type="transmembrane region" description="Helical" evidence="6">
    <location>
        <begin position="407"/>
        <end position="428"/>
    </location>
</feature>
<feature type="region of interest" description="Disordered" evidence="5">
    <location>
        <begin position="1"/>
        <end position="23"/>
    </location>
</feature>
<organism evidence="8 9">
    <name type="scientific">Aspergillus avenaceus</name>
    <dbReference type="NCBI Taxonomy" id="36643"/>
    <lineage>
        <taxon>Eukaryota</taxon>
        <taxon>Fungi</taxon>
        <taxon>Dikarya</taxon>
        <taxon>Ascomycota</taxon>
        <taxon>Pezizomycotina</taxon>
        <taxon>Eurotiomycetes</taxon>
        <taxon>Eurotiomycetidae</taxon>
        <taxon>Eurotiales</taxon>
        <taxon>Aspergillaceae</taxon>
        <taxon>Aspergillus</taxon>
        <taxon>Aspergillus subgen. Circumdati</taxon>
    </lineage>
</organism>
<keyword evidence="2 6" id="KW-0812">Transmembrane</keyword>
<dbReference type="Proteomes" id="UP000325780">
    <property type="component" value="Unassembled WGS sequence"/>
</dbReference>
<evidence type="ECO:0000256" key="1">
    <source>
        <dbReference type="ARBA" id="ARBA00004141"/>
    </source>
</evidence>
<dbReference type="GO" id="GO:0016020">
    <property type="term" value="C:membrane"/>
    <property type="evidence" value="ECO:0007669"/>
    <property type="project" value="UniProtKB-SubCell"/>
</dbReference>
<dbReference type="Gene3D" id="1.20.58.340">
    <property type="entry name" value="Magnesium transport protein CorA, transmembrane region"/>
    <property type="match status" value="1"/>
</dbReference>
<gene>
    <name evidence="8" type="ORF">BDV25DRAFT_143006</name>
</gene>
<evidence type="ECO:0000256" key="2">
    <source>
        <dbReference type="ARBA" id="ARBA00022692"/>
    </source>
</evidence>
<evidence type="ECO:0000256" key="5">
    <source>
        <dbReference type="SAM" id="MobiDB-lite"/>
    </source>
</evidence>
<dbReference type="EMBL" id="ML742221">
    <property type="protein sequence ID" value="KAE8147188.1"/>
    <property type="molecule type" value="Genomic_DNA"/>
</dbReference>
<dbReference type="AlphaFoldDB" id="A0A5N6TLG9"/>
<name>A0A5N6TLG9_ASPAV</name>
<dbReference type="OrthoDB" id="5396681at2759"/>
<evidence type="ECO:0000256" key="3">
    <source>
        <dbReference type="ARBA" id="ARBA00022989"/>
    </source>
</evidence>
<keyword evidence="4 6" id="KW-0472">Membrane</keyword>
<dbReference type="InterPro" id="IPR058257">
    <property type="entry name" value="CorA-like_dom"/>
</dbReference>
<proteinExistence type="predicted"/>
<keyword evidence="9" id="KW-1185">Reference proteome</keyword>
<evidence type="ECO:0000256" key="6">
    <source>
        <dbReference type="SAM" id="Phobius"/>
    </source>
</evidence>
<evidence type="ECO:0000313" key="9">
    <source>
        <dbReference type="Proteomes" id="UP000325780"/>
    </source>
</evidence>
<dbReference type="SUPFAM" id="SSF144083">
    <property type="entry name" value="Magnesium transport protein CorA, transmembrane region"/>
    <property type="match status" value="1"/>
</dbReference>
<keyword evidence="3 6" id="KW-1133">Transmembrane helix</keyword>
<accession>A0A5N6TLG9</accession>
<evidence type="ECO:0000259" key="7">
    <source>
        <dbReference type="Pfam" id="PF26616"/>
    </source>
</evidence>
<sequence>MASLQPEHYDSIRPHLRHPPFVSNPNQSNIYLFDTKEVSGPKTDGPHVFNNSDTFDVHITKSSRPNARIVSICSQNSMKPLGITEPAMRKLINLYNIDKTFLDLVVSFGDKPQSSDAGHGGMTITHREDGSYDMQYLFAYAEDYNTQGTVAWTIRQVCVFHRYDPTGSGDLWIFLHAKPRSKLQQQIEAEIASQPTGAPPFWYTLHSIVLAAYVGSWRWCIRNLGAEIEKTVDIALTMDLSSTDSARKGLMQLITPQYLGDKLLPLSSRLHATLTTFCMIEEANALFHTRGFATDIEFQKVANEITYYKTNLEGYLESVKVLEGKVKGISDLLAVALNLKNQAVANEINNRMLKLTNESFDDNATVRVVTLVTLIYLPASFVSTVLGMNLVDFEGPNGEGFTVSKQFWIFVVIAVPLTLLTVGSWWVFTRRRLRLQKKRLEEEQMSEKWQETV</sequence>